<dbReference type="AlphaFoldDB" id="A0A5Q5BSR4"/>
<dbReference type="InterPro" id="IPR025668">
    <property type="entry name" value="Tnp_DDE_dom"/>
</dbReference>
<reference evidence="2" key="1">
    <citation type="submission" date="2006-06" db="EMBL/GenBank/DDBJ databases">
        <title>Complete sequence of plasmid of Mycobacterium sp. MCS.</title>
        <authorList>
            <consortium name="US DOE Joint Genome Institute"/>
            <person name="Copeland A."/>
            <person name="Lucas S."/>
            <person name="Lapidus A."/>
            <person name="Barry K."/>
            <person name="Detter J.C."/>
            <person name="Glavina del Rio T."/>
            <person name="Hammon N."/>
            <person name="Israni S."/>
            <person name="Dalin E."/>
            <person name="Tice H."/>
            <person name="Pitluck S."/>
            <person name="Martinez M."/>
            <person name="Schmutz J."/>
            <person name="Larimer F."/>
            <person name="Land M."/>
            <person name="Hauser L."/>
            <person name="Kyrpides N."/>
            <person name="Kim E."/>
            <person name="Miller C.D."/>
            <person name="Hughes J.E."/>
            <person name="Anderson A.J."/>
            <person name="Sims R.C."/>
            <person name="Richardson P."/>
        </authorList>
    </citation>
    <scope>NUCLEOTIDE SEQUENCE [LARGE SCALE GENOMIC DNA]</scope>
    <source>
        <strain evidence="2">MCS</strain>
        <plasmid evidence="2">Plasmid1</plasmid>
    </source>
</reference>
<keyword evidence="2" id="KW-0614">Plasmid</keyword>
<name>A0A5Q5BSR4_MYCSS</name>
<sequence>MFSTHQSGQLRKALPVQVSHGFAASSAVFDEDHLVSCAGLVPVMTLAEQTGLPNLLADKIFIPAPKIKSGSANPAPKLATVIAGMCAGADSIDDLNIVRAGGMKTLFGDVYAPSTIGTLLREFTFGHARQLESVLREHLAALCRRVELLPGSDSGVFIDIDSLLRPVYGHAKQGASYGHTKIAGKQVLRKGLSPLATTISTPGAAPVIAGMRLRAGKTGSGKGAGRMVAQAITTARAAGVTGQILVRGDSSYGTRAVVGACRRHGAQFSVVMGRNSAINRAINAIDDAAWTPVKYPGAVRDPDTGEWISDAEVAEISYTAFAATTDRFTARLVVRRVKDARFRDALFPVWRYHPFFTNTDLPTADADITHRQHAIIETVFADLIAGPLAHMPSGQFGANSAWVLCGAIAHNLLRAAGVLAGGAHAVARGATLRRTIITVPARLARPQRRPILHLPSHWPWTEHWLTLWRNTIGYSPPATATV</sequence>
<dbReference type="KEGG" id="mmc:Mmcs_5428"/>
<accession>A0A5Q5BSR4</accession>
<organism evidence="2">
    <name type="scientific">Mycobacterium sp. (strain MCS)</name>
    <dbReference type="NCBI Taxonomy" id="164756"/>
    <lineage>
        <taxon>Bacteria</taxon>
        <taxon>Bacillati</taxon>
        <taxon>Actinomycetota</taxon>
        <taxon>Actinomycetes</taxon>
        <taxon>Mycobacteriales</taxon>
        <taxon>Mycobacteriaceae</taxon>
        <taxon>Mycobacterium</taxon>
    </lineage>
</organism>
<dbReference type="InterPro" id="IPR047960">
    <property type="entry name" value="Transpos_IS1380"/>
</dbReference>
<feature type="domain" description="Transposase DDE" evidence="1">
    <location>
        <begin position="28"/>
        <end position="464"/>
    </location>
</feature>
<geneLocation type="plasmid" evidence="2">
    <name>Plasmid1</name>
</geneLocation>
<protein>
    <submittedName>
        <fullName evidence="2">TnpC protein</fullName>
    </submittedName>
</protein>
<gene>
    <name evidence="2" type="ordered locus">Mmcs_5428</name>
</gene>
<dbReference type="EMBL" id="CP000385">
    <property type="protein sequence ID" value="ABG11528.1"/>
    <property type="molecule type" value="Genomic_DNA"/>
</dbReference>
<evidence type="ECO:0000259" key="1">
    <source>
        <dbReference type="Pfam" id="PF13701"/>
    </source>
</evidence>
<dbReference type="NCBIfam" id="NF033539">
    <property type="entry name" value="transpos_IS1380"/>
    <property type="match status" value="1"/>
</dbReference>
<proteinExistence type="predicted"/>
<dbReference type="Pfam" id="PF13701">
    <property type="entry name" value="DDE_Tnp_1_4"/>
    <property type="match status" value="1"/>
</dbReference>
<evidence type="ECO:0000313" key="2">
    <source>
        <dbReference type="EMBL" id="ABG11528.1"/>
    </source>
</evidence>